<accession>A0A9P4UU95</accession>
<dbReference type="Proteomes" id="UP000799441">
    <property type="component" value="Unassembled WGS sequence"/>
</dbReference>
<gene>
    <name evidence="2" type="ORF">K431DRAFT_204215</name>
</gene>
<dbReference type="FunFam" id="3.30.1360.180:FF:000003">
    <property type="entry name" value="Type I phosphodiesterase/nucleotide pyrophosphatase family protein"/>
    <property type="match status" value="1"/>
</dbReference>
<protein>
    <submittedName>
        <fullName evidence="2">Phosphodiest-domain-containing protein</fullName>
    </submittedName>
</protein>
<dbReference type="Pfam" id="PF01663">
    <property type="entry name" value="Phosphodiest"/>
    <property type="match status" value="1"/>
</dbReference>
<feature type="region of interest" description="Disordered" evidence="1">
    <location>
        <begin position="437"/>
        <end position="488"/>
    </location>
</feature>
<evidence type="ECO:0000313" key="2">
    <source>
        <dbReference type="EMBL" id="KAF2724935.1"/>
    </source>
</evidence>
<proteinExistence type="predicted"/>
<dbReference type="PANTHER" id="PTHR10151:SF120">
    <property type="entry name" value="BIS(5'-ADENOSYL)-TRIPHOSPHATASE"/>
    <property type="match status" value="1"/>
</dbReference>
<comment type="caution">
    <text evidence="2">The sequence shown here is derived from an EMBL/GenBank/DDBJ whole genome shotgun (WGS) entry which is preliminary data.</text>
</comment>
<dbReference type="Gene3D" id="3.30.1360.180">
    <property type="match status" value="1"/>
</dbReference>
<dbReference type="PANTHER" id="PTHR10151">
    <property type="entry name" value="ECTONUCLEOTIDE PYROPHOSPHATASE/PHOSPHODIESTERASE"/>
    <property type="match status" value="1"/>
</dbReference>
<dbReference type="EMBL" id="MU003769">
    <property type="protein sequence ID" value="KAF2724935.1"/>
    <property type="molecule type" value="Genomic_DNA"/>
</dbReference>
<evidence type="ECO:0000313" key="3">
    <source>
        <dbReference type="Proteomes" id="UP000799441"/>
    </source>
</evidence>
<feature type="compositionally biased region" description="Acidic residues" evidence="1">
    <location>
        <begin position="448"/>
        <end position="467"/>
    </location>
</feature>
<dbReference type="InterPro" id="IPR017850">
    <property type="entry name" value="Alkaline_phosphatase_core_sf"/>
</dbReference>
<dbReference type="GO" id="GO:0009141">
    <property type="term" value="P:nucleoside triphosphate metabolic process"/>
    <property type="evidence" value="ECO:0007669"/>
    <property type="project" value="TreeGrafter"/>
</dbReference>
<dbReference type="OrthoDB" id="415411at2759"/>
<keyword evidence="3" id="KW-1185">Reference proteome</keyword>
<feature type="non-terminal residue" evidence="2">
    <location>
        <position position="1"/>
    </location>
</feature>
<dbReference type="Gene3D" id="3.40.720.10">
    <property type="entry name" value="Alkaline Phosphatase, subunit A"/>
    <property type="match status" value="1"/>
</dbReference>
<dbReference type="AlphaFoldDB" id="A0A9P4UU95"/>
<name>A0A9P4UU95_9PEZI</name>
<feature type="non-terminal residue" evidence="2">
    <location>
        <position position="521"/>
    </location>
</feature>
<dbReference type="GO" id="GO:0047429">
    <property type="term" value="F:nucleoside triphosphate diphosphatase activity"/>
    <property type="evidence" value="ECO:0007669"/>
    <property type="project" value="TreeGrafter"/>
</dbReference>
<dbReference type="CDD" id="cd16018">
    <property type="entry name" value="Enpp"/>
    <property type="match status" value="1"/>
</dbReference>
<dbReference type="InterPro" id="IPR002591">
    <property type="entry name" value="Phosphodiest/P_Trfase"/>
</dbReference>
<dbReference type="SUPFAM" id="SSF53649">
    <property type="entry name" value="Alkaline phosphatase-like"/>
    <property type="match status" value="1"/>
</dbReference>
<sequence>YEPRTASNGTHTFLPTTILISLDGFRADFLHRNVTPNLSRFLQQGVSPKYMLPSFPSLTFPNHFTIATGLHPESHGIVGNNFFAPDLDRDFYYTDPGRSMQPEWWAAEPIWVRAEKAGIRTAIHMWPGSEAGIGDVELAWVDKYNGGEQLGSKVDRIMWWLDRPGPKGVRPQFIAAYVPDVDADGHRHGPNSTEVRDTITAADEMIGGIMQGIEERNLTGIVNVIVVSDHGMATTDKTRLFQLEDLVDVDSIAHMDTWPLFGLRFKDETEARLRKVYNEISSRLQHVKYKGKLDVYLREDLPERFHFSNNANGRIAPLWLIPKTGFAIVTKQEYDLALLDSDRHIGTNMNDDRSYAPRGLHGYDNQHPLMRAIFAARGPAFPHVPGSELEPFQNTEVYNMVCDSLSIPPRDNNGTFRLPLTPIGVHKFPLSLDLPDDPGLNHVADGDPASDEAEVEAGGGDDGDVEGVVEQGSQPERPEIKDGKEDHTKEVKIESWLDWVHNKIDNVKDWAKSSFGGHSEN</sequence>
<reference evidence="2" key="1">
    <citation type="journal article" date="2020" name="Stud. Mycol.">
        <title>101 Dothideomycetes genomes: a test case for predicting lifestyles and emergence of pathogens.</title>
        <authorList>
            <person name="Haridas S."/>
            <person name="Albert R."/>
            <person name="Binder M."/>
            <person name="Bloem J."/>
            <person name="Labutti K."/>
            <person name="Salamov A."/>
            <person name="Andreopoulos B."/>
            <person name="Baker S."/>
            <person name="Barry K."/>
            <person name="Bills G."/>
            <person name="Bluhm B."/>
            <person name="Cannon C."/>
            <person name="Castanera R."/>
            <person name="Culley D."/>
            <person name="Daum C."/>
            <person name="Ezra D."/>
            <person name="Gonzalez J."/>
            <person name="Henrissat B."/>
            <person name="Kuo A."/>
            <person name="Liang C."/>
            <person name="Lipzen A."/>
            <person name="Lutzoni F."/>
            <person name="Magnuson J."/>
            <person name="Mondo S."/>
            <person name="Nolan M."/>
            <person name="Ohm R."/>
            <person name="Pangilinan J."/>
            <person name="Park H.-J."/>
            <person name="Ramirez L."/>
            <person name="Alfaro M."/>
            <person name="Sun H."/>
            <person name="Tritt A."/>
            <person name="Yoshinaga Y."/>
            <person name="Zwiers L.-H."/>
            <person name="Turgeon B."/>
            <person name="Goodwin S."/>
            <person name="Spatafora J."/>
            <person name="Crous P."/>
            <person name="Grigoriev I."/>
        </authorList>
    </citation>
    <scope>NUCLEOTIDE SEQUENCE</scope>
    <source>
        <strain evidence="2">CBS 116435</strain>
    </source>
</reference>
<dbReference type="GO" id="GO:0017111">
    <property type="term" value="F:ribonucleoside triphosphate phosphatase activity"/>
    <property type="evidence" value="ECO:0007669"/>
    <property type="project" value="TreeGrafter"/>
</dbReference>
<feature type="compositionally biased region" description="Basic and acidic residues" evidence="1">
    <location>
        <begin position="476"/>
        <end position="488"/>
    </location>
</feature>
<evidence type="ECO:0000256" key="1">
    <source>
        <dbReference type="SAM" id="MobiDB-lite"/>
    </source>
</evidence>
<organism evidence="2 3">
    <name type="scientific">Polychaeton citri CBS 116435</name>
    <dbReference type="NCBI Taxonomy" id="1314669"/>
    <lineage>
        <taxon>Eukaryota</taxon>
        <taxon>Fungi</taxon>
        <taxon>Dikarya</taxon>
        <taxon>Ascomycota</taxon>
        <taxon>Pezizomycotina</taxon>
        <taxon>Dothideomycetes</taxon>
        <taxon>Dothideomycetidae</taxon>
        <taxon>Capnodiales</taxon>
        <taxon>Capnodiaceae</taxon>
        <taxon>Polychaeton</taxon>
    </lineage>
</organism>